<dbReference type="PROSITE" id="PS51186">
    <property type="entry name" value="GNAT"/>
    <property type="match status" value="1"/>
</dbReference>
<name>A0A086J4J9_NEMA1</name>
<dbReference type="EMBL" id="AKIJ01000001">
    <property type="protein sequence ID" value="KFG27067.1"/>
    <property type="molecule type" value="Genomic_DNA"/>
</dbReference>
<feature type="domain" description="N-acetyltransferase" evidence="14">
    <location>
        <begin position="68"/>
        <end position="227"/>
    </location>
</feature>
<evidence type="ECO:0000256" key="2">
    <source>
        <dbReference type="ARBA" id="ARBA00008607"/>
    </source>
</evidence>
<evidence type="ECO:0000256" key="9">
    <source>
        <dbReference type="ARBA" id="ARBA00023163"/>
    </source>
</evidence>
<dbReference type="InterPro" id="IPR001487">
    <property type="entry name" value="Bromodomain"/>
</dbReference>
<dbReference type="Gene3D" id="1.20.920.10">
    <property type="entry name" value="Bromodomain-like"/>
    <property type="match status" value="1"/>
</dbReference>
<dbReference type="EC" id="2.3.1.48" evidence="3"/>
<evidence type="ECO:0000259" key="13">
    <source>
        <dbReference type="PROSITE" id="PS50014"/>
    </source>
</evidence>
<keyword evidence="16" id="KW-1185">Reference proteome</keyword>
<dbReference type="Gene3D" id="3.40.630.30">
    <property type="match status" value="1"/>
</dbReference>
<dbReference type="InterPro" id="IPR018359">
    <property type="entry name" value="Bromodomain_CS"/>
</dbReference>
<evidence type="ECO:0000256" key="1">
    <source>
        <dbReference type="ARBA" id="ARBA00004123"/>
    </source>
</evidence>
<evidence type="ECO:0000256" key="10">
    <source>
        <dbReference type="ARBA" id="ARBA00023242"/>
    </source>
</evidence>
<evidence type="ECO:0000256" key="4">
    <source>
        <dbReference type="ARBA" id="ARBA00022679"/>
    </source>
</evidence>
<evidence type="ECO:0000256" key="3">
    <source>
        <dbReference type="ARBA" id="ARBA00013184"/>
    </source>
</evidence>
<evidence type="ECO:0000313" key="15">
    <source>
        <dbReference type="EMBL" id="KFG27067.1"/>
    </source>
</evidence>
<dbReference type="RefSeq" id="XP_052905622.1">
    <property type="nucleotide sequence ID" value="XM_053047797.1"/>
</dbReference>
<dbReference type="InterPro" id="IPR000182">
    <property type="entry name" value="GNAT_dom"/>
</dbReference>
<comment type="subcellular location">
    <subcellularLocation>
        <location evidence="1">Nucleus</location>
    </subcellularLocation>
</comment>
<protein>
    <recommendedName>
        <fullName evidence="3">histone acetyltransferase</fullName>
        <ecNumber evidence="3">2.3.1.48</ecNumber>
    </recommendedName>
</protein>
<dbReference type="HOGENOM" id="CLU_015741_1_1_1"/>
<dbReference type="GO" id="GO:0000123">
    <property type="term" value="C:histone acetyltransferase complex"/>
    <property type="evidence" value="ECO:0007669"/>
    <property type="project" value="TreeGrafter"/>
</dbReference>
<dbReference type="GO" id="GO:0010484">
    <property type="term" value="F:histone H3 acetyltransferase activity"/>
    <property type="evidence" value="ECO:0007669"/>
    <property type="project" value="TreeGrafter"/>
</dbReference>
<reference evidence="15 16" key="1">
    <citation type="journal article" date="2014" name="Genome Announc.">
        <title>Genome Sequence of the Microsporidian Species Nematocida sp1 Strain ERTm6 (ATCC PRA-372).</title>
        <authorList>
            <person name="Bakowski M.A."/>
            <person name="Priest M."/>
            <person name="Young S."/>
            <person name="Cuomo C.A."/>
            <person name="Troemel E.R."/>
        </authorList>
    </citation>
    <scope>NUCLEOTIDE SEQUENCE [LARGE SCALE GENOMIC DNA]</scope>
    <source>
        <strain evidence="15 16">ERTm6</strain>
    </source>
</reference>
<keyword evidence="10" id="KW-0539">Nucleus</keyword>
<dbReference type="Pfam" id="PF00583">
    <property type="entry name" value="Acetyltransf_1"/>
    <property type="match status" value="1"/>
</dbReference>
<dbReference type="InterPro" id="IPR036427">
    <property type="entry name" value="Bromodomain-like_sf"/>
</dbReference>
<keyword evidence="9" id="KW-0804">Transcription</keyword>
<evidence type="ECO:0000259" key="14">
    <source>
        <dbReference type="PROSITE" id="PS51186"/>
    </source>
</evidence>
<dbReference type="PANTHER" id="PTHR45750">
    <property type="entry name" value="GH11602P"/>
    <property type="match status" value="1"/>
</dbReference>
<sequence length="406" mass="47147">MHAGCPVAERYVILNNGIALHIKIYKFHSSRGGSRVMFGLPKEAEQKVERNRFLMKQVENGDLEIIVVTTQDAEYMQSMQTLLVLRTIFQKQLPNMPKEYVTRLLFDTKHRSMAMIDKKENKVVGGICYRLFYNESFAEIVFCAVNSDSQIKGYGEFMMTMLKKTVLADFRDIARKSNELFNSPIYLLTYADNYAIGYFKKQGFTKKITFINWRGRIKDYEGGTLMQGKILPDITQGDVYTMLLDRREKLQEFVKQKYPGLQTEYTMPSTVMDIKSIPGLISAGFTEEIESSLECKGSLKELLLYLCYELRKHNTAWPFLEPVNANDVHDYYTVIKSPMDLQTIQHKIETDQYRAFDEMDSDVQLIISNCYAYNPPGSQYAKCAKSLNDFYQDKVQWCRKALSQRR</sequence>
<dbReference type="GO" id="GO:0045944">
    <property type="term" value="P:positive regulation of transcription by RNA polymerase II"/>
    <property type="evidence" value="ECO:0007669"/>
    <property type="project" value="TreeGrafter"/>
</dbReference>
<dbReference type="OrthoDB" id="1937912at2759"/>
<dbReference type="GeneID" id="77675114"/>
<keyword evidence="5" id="KW-0156">Chromatin regulator</keyword>
<keyword evidence="4" id="KW-0808">Transferase</keyword>
<evidence type="ECO:0000256" key="12">
    <source>
        <dbReference type="PROSITE-ProRule" id="PRU00035"/>
    </source>
</evidence>
<evidence type="ECO:0000256" key="5">
    <source>
        <dbReference type="ARBA" id="ARBA00022853"/>
    </source>
</evidence>
<keyword evidence="7 12" id="KW-0103">Bromodomain</keyword>
<keyword evidence="11" id="KW-0012">Acyltransferase</keyword>
<comment type="caution">
    <text evidence="15">The sequence shown here is derived from an EMBL/GenBank/DDBJ whole genome shotgun (WGS) entry which is preliminary data.</text>
</comment>
<dbReference type="AlphaFoldDB" id="A0A086J4J9"/>
<evidence type="ECO:0000256" key="6">
    <source>
        <dbReference type="ARBA" id="ARBA00023015"/>
    </source>
</evidence>
<dbReference type="PROSITE" id="PS50014">
    <property type="entry name" value="BROMODOMAIN_2"/>
    <property type="match status" value="1"/>
</dbReference>
<evidence type="ECO:0000313" key="16">
    <source>
        <dbReference type="Proteomes" id="UP000054524"/>
    </source>
</evidence>
<dbReference type="PANTHER" id="PTHR45750:SF3">
    <property type="entry name" value="HISTONE ACETYLTRANSFERASE"/>
    <property type="match status" value="1"/>
</dbReference>
<gene>
    <name evidence="15" type="ORF">NESG_00141</name>
</gene>
<dbReference type="Pfam" id="PF00439">
    <property type="entry name" value="Bromodomain"/>
    <property type="match status" value="1"/>
</dbReference>
<dbReference type="GO" id="GO:0005634">
    <property type="term" value="C:nucleus"/>
    <property type="evidence" value="ECO:0007669"/>
    <property type="project" value="UniProtKB-SubCell"/>
</dbReference>
<dbReference type="SUPFAM" id="SSF47370">
    <property type="entry name" value="Bromodomain"/>
    <property type="match status" value="1"/>
</dbReference>
<organism evidence="15 16">
    <name type="scientific">Nematocida ausubeli (strain ATCC PRA-371 / ERTm2)</name>
    <name type="common">Nematode killer fungus</name>
    <dbReference type="NCBI Taxonomy" id="1913371"/>
    <lineage>
        <taxon>Eukaryota</taxon>
        <taxon>Fungi</taxon>
        <taxon>Fungi incertae sedis</taxon>
        <taxon>Microsporidia</taxon>
        <taxon>Nematocida</taxon>
    </lineage>
</organism>
<evidence type="ECO:0000256" key="11">
    <source>
        <dbReference type="ARBA" id="ARBA00023315"/>
    </source>
</evidence>
<dbReference type="InterPro" id="IPR037800">
    <property type="entry name" value="GCN5"/>
</dbReference>
<dbReference type="PRINTS" id="PR00503">
    <property type="entry name" value="BROMODOMAIN"/>
</dbReference>
<comment type="similarity">
    <text evidence="2">Belongs to the acetyltransferase family. GCN5 subfamily.</text>
</comment>
<dbReference type="Proteomes" id="UP000054524">
    <property type="component" value="Unassembled WGS sequence"/>
</dbReference>
<evidence type="ECO:0000256" key="7">
    <source>
        <dbReference type="ARBA" id="ARBA00023117"/>
    </source>
</evidence>
<feature type="domain" description="Bromo" evidence="13">
    <location>
        <begin position="311"/>
        <end position="381"/>
    </location>
</feature>
<accession>A0A086J4J9</accession>
<evidence type="ECO:0000256" key="8">
    <source>
        <dbReference type="ARBA" id="ARBA00023159"/>
    </source>
</evidence>
<keyword evidence="6" id="KW-0805">Transcription regulation</keyword>
<dbReference type="PROSITE" id="PS00633">
    <property type="entry name" value="BROMODOMAIN_1"/>
    <property type="match status" value="1"/>
</dbReference>
<dbReference type="InterPro" id="IPR016181">
    <property type="entry name" value="Acyl_CoA_acyltransferase"/>
</dbReference>
<proteinExistence type="inferred from homology"/>
<dbReference type="SUPFAM" id="SSF55729">
    <property type="entry name" value="Acyl-CoA N-acyltransferases (Nat)"/>
    <property type="match status" value="1"/>
</dbReference>
<keyword evidence="8" id="KW-0010">Activator</keyword>
<dbReference type="SMART" id="SM00297">
    <property type="entry name" value="BROMO"/>
    <property type="match status" value="1"/>
</dbReference>